<feature type="region of interest" description="Disordered" evidence="1">
    <location>
        <begin position="32"/>
        <end position="109"/>
    </location>
</feature>
<feature type="non-terminal residue" evidence="2">
    <location>
        <position position="1"/>
    </location>
</feature>
<feature type="region of interest" description="Disordered" evidence="1">
    <location>
        <begin position="127"/>
        <end position="168"/>
    </location>
</feature>
<dbReference type="AlphaFoldDB" id="A0A9P5V3K0"/>
<feature type="compositionally biased region" description="Basic and acidic residues" evidence="1">
    <location>
        <begin position="127"/>
        <end position="137"/>
    </location>
</feature>
<reference evidence="2" key="1">
    <citation type="journal article" date="2020" name="Fungal Divers.">
        <title>Resolving the Mortierellaceae phylogeny through synthesis of multi-gene phylogenetics and phylogenomics.</title>
        <authorList>
            <person name="Vandepol N."/>
            <person name="Liber J."/>
            <person name="Desiro A."/>
            <person name="Na H."/>
            <person name="Kennedy M."/>
            <person name="Barry K."/>
            <person name="Grigoriev I.V."/>
            <person name="Miller A.N."/>
            <person name="O'Donnell K."/>
            <person name="Stajich J.E."/>
            <person name="Bonito G."/>
        </authorList>
    </citation>
    <scope>NUCLEOTIDE SEQUENCE</scope>
    <source>
        <strain evidence="2">NRRL 6426</strain>
    </source>
</reference>
<feature type="compositionally biased region" description="Acidic residues" evidence="1">
    <location>
        <begin position="247"/>
        <end position="279"/>
    </location>
</feature>
<dbReference type="OrthoDB" id="10536897at2759"/>
<keyword evidence="3" id="KW-1185">Reference proteome</keyword>
<feature type="compositionally biased region" description="Low complexity" evidence="1">
    <location>
        <begin position="146"/>
        <end position="161"/>
    </location>
</feature>
<gene>
    <name evidence="2" type="ORF">BG015_003662</name>
</gene>
<comment type="caution">
    <text evidence="2">The sequence shown here is derived from an EMBL/GenBank/DDBJ whole genome shotgun (WGS) entry which is preliminary data.</text>
</comment>
<accession>A0A9P5V3K0</accession>
<dbReference type="EMBL" id="JAAAUQ010001820">
    <property type="protein sequence ID" value="KAF9132842.1"/>
    <property type="molecule type" value="Genomic_DNA"/>
</dbReference>
<sequence>RIRRQFPSVPQGNTYLLLETALEAMAYKTAVTGTKKSKPTARTGSGPCRDSSTSAPLPNLNYADDTDTEMKETVTTTNNDHHNDDDALEPLSTQQKQQQWEERGARGGKVTNEMLQQQEEANDDHVEGYYDMPREPNGEQLLFIPSNNNNSDNNGNSNNKNEQSAAATPALVPDCSISHNSPRNFGVDETDEQCADLALNPHYQQPRQKQQRLDDYQCLEIDLEMDEWRRREQGKQNEQSDFSDFGDFSEEEEEQQQQQFEDEEDESGLVEQDEGMWGE</sequence>
<evidence type="ECO:0000313" key="2">
    <source>
        <dbReference type="EMBL" id="KAF9132842.1"/>
    </source>
</evidence>
<protein>
    <submittedName>
        <fullName evidence="2">Uncharacterized protein</fullName>
    </submittedName>
</protein>
<organism evidence="2 3">
    <name type="scientific">Linnemannia schmuckeri</name>
    <dbReference type="NCBI Taxonomy" id="64567"/>
    <lineage>
        <taxon>Eukaryota</taxon>
        <taxon>Fungi</taxon>
        <taxon>Fungi incertae sedis</taxon>
        <taxon>Mucoromycota</taxon>
        <taxon>Mortierellomycotina</taxon>
        <taxon>Mortierellomycetes</taxon>
        <taxon>Mortierellales</taxon>
        <taxon>Mortierellaceae</taxon>
        <taxon>Linnemannia</taxon>
    </lineage>
</organism>
<feature type="region of interest" description="Disordered" evidence="1">
    <location>
        <begin position="230"/>
        <end position="279"/>
    </location>
</feature>
<dbReference type="Proteomes" id="UP000748756">
    <property type="component" value="Unassembled WGS sequence"/>
</dbReference>
<evidence type="ECO:0000313" key="3">
    <source>
        <dbReference type="Proteomes" id="UP000748756"/>
    </source>
</evidence>
<name>A0A9P5V3K0_9FUNG</name>
<proteinExistence type="predicted"/>
<evidence type="ECO:0000256" key="1">
    <source>
        <dbReference type="SAM" id="MobiDB-lite"/>
    </source>
</evidence>